<dbReference type="PANTHER" id="PTHR20982">
    <property type="entry name" value="RIBOSOME RECYCLING FACTOR"/>
    <property type="match status" value="1"/>
</dbReference>
<dbReference type="Pfam" id="PF01765">
    <property type="entry name" value="RRF"/>
    <property type="match status" value="1"/>
</dbReference>
<feature type="domain" description="Ribosome recycling factor" evidence="3">
    <location>
        <begin position="118"/>
        <end position="271"/>
    </location>
</feature>
<evidence type="ECO:0000313" key="5">
    <source>
        <dbReference type="Proteomes" id="UP000243200"/>
    </source>
</evidence>
<dbReference type="SUPFAM" id="SSF55194">
    <property type="entry name" value="Ribosome recycling factor, RRF"/>
    <property type="match status" value="1"/>
</dbReference>
<evidence type="ECO:0000256" key="1">
    <source>
        <dbReference type="ARBA" id="ARBA00005912"/>
    </source>
</evidence>
<dbReference type="Gene3D" id="1.10.132.20">
    <property type="entry name" value="Ribosome-recycling factor"/>
    <property type="match status" value="1"/>
</dbReference>
<sequence>MKRAFVEIGLLCRQSQVSSLLSSKGWRPFQMMQFGSKKQKEKTGKEAKKLRNFLKISSRENGENGENEGTIGTVGTVGTVGTIGSNDEVSGRIENEINKVDYKIYDRKIEEIIKNYENKIKKTTDSCINIEHLHNISVLKEKKKFKLLDLAEVVIKSTKLVYFYPYITSDIQKIIHSLKLKEKSWNPITSNDNQYIILEIPPLTNDVKLKKKKEAKDFLEKIKLDIRNMRYQIRDDIDKHIKGDEWKFSEKNKLDNYIKTKMKIIENVYNTYVKNW</sequence>
<name>A0A1C3KPG8_PLAOA</name>
<organism evidence="4 5">
    <name type="scientific">Plasmodium ovale</name>
    <name type="common">malaria parasite P. ovale</name>
    <dbReference type="NCBI Taxonomy" id="36330"/>
    <lineage>
        <taxon>Eukaryota</taxon>
        <taxon>Sar</taxon>
        <taxon>Alveolata</taxon>
        <taxon>Apicomplexa</taxon>
        <taxon>Aconoidasida</taxon>
        <taxon>Haemosporida</taxon>
        <taxon>Plasmodiidae</taxon>
        <taxon>Plasmodium</taxon>
        <taxon>Plasmodium (Plasmodium)</taxon>
    </lineage>
</organism>
<dbReference type="VEuPathDB" id="PlasmoDB:POWCR01_050026800"/>
<dbReference type="Proteomes" id="UP000243200">
    <property type="component" value="Chromosome 5"/>
</dbReference>
<dbReference type="EMBL" id="LT594509">
    <property type="protein sequence ID" value="SBT75976.1"/>
    <property type="molecule type" value="Genomic_DNA"/>
</dbReference>
<dbReference type="InterPro" id="IPR023584">
    <property type="entry name" value="Ribosome_recyc_fac_dom"/>
</dbReference>
<dbReference type="Gene3D" id="3.30.1360.40">
    <property type="match status" value="1"/>
</dbReference>
<protein>
    <submittedName>
        <fullName evidence="4">Ribosome-recycling factor, putative</fullName>
    </submittedName>
</protein>
<proteinExistence type="inferred from homology"/>
<dbReference type="AlphaFoldDB" id="A0A1C3KPG8"/>
<dbReference type="GO" id="GO:0043023">
    <property type="term" value="F:ribosomal large subunit binding"/>
    <property type="evidence" value="ECO:0007669"/>
    <property type="project" value="TreeGrafter"/>
</dbReference>
<dbReference type="InterPro" id="IPR036191">
    <property type="entry name" value="RRF_sf"/>
</dbReference>
<dbReference type="PANTHER" id="PTHR20982:SF3">
    <property type="entry name" value="MITOCHONDRIAL RIBOSOME RECYCLING FACTOR PSEUDO 1"/>
    <property type="match status" value="1"/>
</dbReference>
<dbReference type="OrthoDB" id="386993at2759"/>
<reference evidence="4 5" key="1">
    <citation type="submission" date="2016-06" db="EMBL/GenBank/DDBJ databases">
        <authorList>
            <consortium name="Pathogen Informatics"/>
        </authorList>
    </citation>
    <scope>NUCLEOTIDE SEQUENCE [LARGE SCALE GENOMIC DNA]</scope>
    <source>
        <strain evidence="4">PowCR01</strain>
    </source>
</reference>
<keyword evidence="2" id="KW-0648">Protein biosynthesis</keyword>
<dbReference type="GO" id="GO:0006412">
    <property type="term" value="P:translation"/>
    <property type="evidence" value="ECO:0007669"/>
    <property type="project" value="UniProtKB-KW"/>
</dbReference>
<dbReference type="GO" id="GO:0005739">
    <property type="term" value="C:mitochondrion"/>
    <property type="evidence" value="ECO:0007669"/>
    <property type="project" value="TreeGrafter"/>
</dbReference>
<dbReference type="InterPro" id="IPR002661">
    <property type="entry name" value="Ribosome_recyc_fac"/>
</dbReference>
<evidence type="ECO:0000313" key="4">
    <source>
        <dbReference type="EMBL" id="SBT75976.1"/>
    </source>
</evidence>
<evidence type="ECO:0000256" key="2">
    <source>
        <dbReference type="ARBA" id="ARBA00022917"/>
    </source>
</evidence>
<comment type="similarity">
    <text evidence="1">Belongs to the RRF family.</text>
</comment>
<gene>
    <name evidence="4" type="primary">RRF2</name>
    <name evidence="4" type="ORF">POWCR01_050026800</name>
</gene>
<evidence type="ECO:0000259" key="3">
    <source>
        <dbReference type="Pfam" id="PF01765"/>
    </source>
</evidence>
<dbReference type="VEuPathDB" id="PlasmoDB:PocGH01_05031700"/>
<accession>A0A1C3KPG8</accession>